<dbReference type="InterPro" id="IPR018170">
    <property type="entry name" value="Aldo/ket_reductase_CS"/>
</dbReference>
<comment type="caution">
    <text evidence="6">The sequence shown here is derived from an EMBL/GenBank/DDBJ whole genome shotgun (WGS) entry which is preliminary data.</text>
</comment>
<organism evidence="6 7">
    <name type="scientific">Penaeus vannamei</name>
    <name type="common">Whiteleg shrimp</name>
    <name type="synonym">Litopenaeus vannamei</name>
    <dbReference type="NCBI Taxonomy" id="6689"/>
    <lineage>
        <taxon>Eukaryota</taxon>
        <taxon>Metazoa</taxon>
        <taxon>Ecdysozoa</taxon>
        <taxon>Arthropoda</taxon>
        <taxon>Crustacea</taxon>
        <taxon>Multicrustacea</taxon>
        <taxon>Malacostraca</taxon>
        <taxon>Eumalacostraca</taxon>
        <taxon>Eucarida</taxon>
        <taxon>Decapoda</taxon>
        <taxon>Dendrobranchiata</taxon>
        <taxon>Penaeoidea</taxon>
        <taxon>Penaeidae</taxon>
        <taxon>Penaeus</taxon>
    </lineage>
</organism>
<keyword evidence="1" id="KW-0560">Oxidoreductase</keyword>
<dbReference type="SUPFAM" id="SSF51430">
    <property type="entry name" value="NAD(P)-linked oxidoreductase"/>
    <property type="match status" value="1"/>
</dbReference>
<dbReference type="PROSITE" id="PS00062">
    <property type="entry name" value="ALDOKETO_REDUCTASE_2"/>
    <property type="match status" value="1"/>
</dbReference>
<evidence type="ECO:0000313" key="6">
    <source>
        <dbReference type="EMBL" id="ROT64483.1"/>
    </source>
</evidence>
<dbReference type="InterPro" id="IPR036812">
    <property type="entry name" value="NAD(P)_OxRdtase_dom_sf"/>
</dbReference>
<proteinExistence type="predicted"/>
<dbReference type="Pfam" id="PF00248">
    <property type="entry name" value="Aldo_ket_red"/>
    <property type="match status" value="1"/>
</dbReference>
<dbReference type="PANTHER" id="PTHR11732">
    <property type="entry name" value="ALDO/KETO REDUCTASE"/>
    <property type="match status" value="1"/>
</dbReference>
<reference evidence="6 7" key="2">
    <citation type="submission" date="2019-01" db="EMBL/GenBank/DDBJ databases">
        <title>The decoding of complex shrimp genome reveals the adaptation for benthos swimmer, frequently molting mechanism and breeding impact on genome.</title>
        <authorList>
            <person name="Sun Y."/>
            <person name="Gao Y."/>
            <person name="Yu Y."/>
        </authorList>
    </citation>
    <scope>NUCLEOTIDE SEQUENCE [LARGE SCALE GENOMIC DNA]</scope>
    <source>
        <tissue evidence="6">Muscle</tissue>
    </source>
</reference>
<evidence type="ECO:0000259" key="5">
    <source>
        <dbReference type="Pfam" id="PF00248"/>
    </source>
</evidence>
<dbReference type="GO" id="GO:0016616">
    <property type="term" value="F:oxidoreductase activity, acting on the CH-OH group of donors, NAD or NADP as acceptor"/>
    <property type="evidence" value="ECO:0007669"/>
    <property type="project" value="UniProtKB-ARBA"/>
</dbReference>
<dbReference type="Gene3D" id="3.20.20.100">
    <property type="entry name" value="NADP-dependent oxidoreductase domain"/>
    <property type="match status" value="1"/>
</dbReference>
<dbReference type="PROSITE" id="PS00063">
    <property type="entry name" value="ALDOKETO_REDUCTASE_3"/>
    <property type="match status" value="1"/>
</dbReference>
<dbReference type="InterPro" id="IPR023210">
    <property type="entry name" value="NADP_OxRdtase_dom"/>
</dbReference>
<dbReference type="PROSITE" id="PS00798">
    <property type="entry name" value="ALDOKETO_REDUCTASE_1"/>
    <property type="match status" value="1"/>
</dbReference>
<dbReference type="PRINTS" id="PR00069">
    <property type="entry name" value="ALDKETRDTASE"/>
</dbReference>
<dbReference type="InterPro" id="IPR020471">
    <property type="entry name" value="AKR"/>
</dbReference>
<feature type="region of interest" description="Disordered" evidence="4">
    <location>
        <begin position="295"/>
        <end position="316"/>
    </location>
</feature>
<dbReference type="OrthoDB" id="416253at2759"/>
<accession>A0A3R7LVV7</accession>
<dbReference type="EMBL" id="QCYY01003247">
    <property type="protein sequence ID" value="ROT64483.1"/>
    <property type="molecule type" value="Genomic_DNA"/>
</dbReference>
<dbReference type="STRING" id="6689.A0A3R7LVV7"/>
<feature type="domain" description="NADP-dependent oxidoreductase" evidence="5">
    <location>
        <begin position="16"/>
        <end position="295"/>
    </location>
</feature>
<dbReference type="AlphaFoldDB" id="A0A3R7LVV7"/>
<feature type="binding site" evidence="3">
    <location>
        <position position="108"/>
    </location>
    <ligand>
        <name>substrate</name>
    </ligand>
</feature>
<evidence type="ECO:0000256" key="2">
    <source>
        <dbReference type="PIRSR" id="PIRSR000097-1"/>
    </source>
</evidence>
<dbReference type="Proteomes" id="UP000283509">
    <property type="component" value="Unassembled WGS sequence"/>
</dbReference>
<gene>
    <name evidence="6" type="ORF">C7M84_017575</name>
</gene>
<evidence type="ECO:0000256" key="4">
    <source>
        <dbReference type="SAM" id="MobiDB-lite"/>
    </source>
</evidence>
<keyword evidence="7" id="KW-1185">Reference proteome</keyword>
<feature type="compositionally biased region" description="Basic and acidic residues" evidence="4">
    <location>
        <begin position="307"/>
        <end position="316"/>
    </location>
</feature>
<feature type="active site" description="Proton donor" evidence="2">
    <location>
        <position position="49"/>
    </location>
</feature>
<protein>
    <recommendedName>
        <fullName evidence="5">NADP-dependent oxidoreductase domain-containing protein</fullName>
    </recommendedName>
</protein>
<dbReference type="FunFam" id="3.20.20.100:FF:000002">
    <property type="entry name" value="2,5-diketo-D-gluconic acid reductase A"/>
    <property type="match status" value="1"/>
</dbReference>
<evidence type="ECO:0000313" key="7">
    <source>
        <dbReference type="Proteomes" id="UP000283509"/>
    </source>
</evidence>
<evidence type="ECO:0000256" key="1">
    <source>
        <dbReference type="ARBA" id="ARBA00023002"/>
    </source>
</evidence>
<reference evidence="6 7" key="1">
    <citation type="submission" date="2018-04" db="EMBL/GenBank/DDBJ databases">
        <authorList>
            <person name="Zhang X."/>
            <person name="Yuan J."/>
            <person name="Li F."/>
            <person name="Xiang J."/>
        </authorList>
    </citation>
    <scope>NUCLEOTIDE SEQUENCE [LARGE SCALE GENOMIC DNA]</scope>
    <source>
        <tissue evidence="6">Muscle</tissue>
    </source>
</reference>
<evidence type="ECO:0000256" key="3">
    <source>
        <dbReference type="PIRSR" id="PIRSR000097-2"/>
    </source>
</evidence>
<sequence>MDTAVTLRCGGRMPLIGLGCWQSPPDQVTQAVEAALDAGYRHIDTAYNYLNEEAVGAGIRNWLEKTGKSRGEIFVLPMIGMYEGGVEKFLKKSLEKLQLGYVDLYLVHAPIGMKGKDDNDVFPMVDGKLNLDYATDLIAVWKEMEKMKTLGLARSIGVSNFSVKQLRKIWRRRQGPALRPQVELHAHFQQPDMQEFCKSHNIAITAYAPLGSPGRRQMAQLRFSQAVPELLEDPVVRLVAERQGVTAAQVLLRFLVQQGLIAIPKSVTPSRIAANFDVWNFSLTDTEMAALRSLDKGPSGRSFTTKMSDHPEFDME</sequence>
<dbReference type="PIRSF" id="PIRSF000097">
    <property type="entry name" value="AKR"/>
    <property type="match status" value="1"/>
</dbReference>
<name>A0A3R7LVV7_PENVA</name>